<protein>
    <submittedName>
        <fullName evidence="3">GGDEF domain-containing protein</fullName>
    </submittedName>
</protein>
<dbReference type="InterPro" id="IPR043128">
    <property type="entry name" value="Rev_trsase/Diguanyl_cyclase"/>
</dbReference>
<feature type="domain" description="EAL" evidence="1">
    <location>
        <begin position="115"/>
        <end position="368"/>
    </location>
</feature>
<dbReference type="InterPro" id="IPR000160">
    <property type="entry name" value="GGDEF_dom"/>
</dbReference>
<dbReference type="GO" id="GO:0071111">
    <property type="term" value="F:cyclic-guanylate-specific phosphodiesterase activity"/>
    <property type="evidence" value="ECO:0007669"/>
    <property type="project" value="InterPro"/>
</dbReference>
<dbReference type="InterPro" id="IPR001633">
    <property type="entry name" value="EAL_dom"/>
</dbReference>
<evidence type="ECO:0000313" key="3">
    <source>
        <dbReference type="EMBL" id="ASC70197.1"/>
    </source>
</evidence>
<keyword evidence="4" id="KW-1185">Reference proteome</keyword>
<dbReference type="InterPro" id="IPR029787">
    <property type="entry name" value="Nucleotide_cyclase"/>
</dbReference>
<evidence type="ECO:0000313" key="4">
    <source>
        <dbReference type="Proteomes" id="UP000191901"/>
    </source>
</evidence>
<dbReference type="Pfam" id="PF00990">
    <property type="entry name" value="GGDEF"/>
    <property type="match status" value="1"/>
</dbReference>
<dbReference type="FunFam" id="3.20.20.450:FF:000001">
    <property type="entry name" value="Cyclic di-GMP phosphodiesterase yahA"/>
    <property type="match status" value="1"/>
</dbReference>
<proteinExistence type="predicted"/>
<evidence type="ECO:0000259" key="1">
    <source>
        <dbReference type="PROSITE" id="PS50883"/>
    </source>
</evidence>
<dbReference type="KEGG" id="hhg:XM38_011270"/>
<dbReference type="PROSITE" id="PS50887">
    <property type="entry name" value="GGDEF"/>
    <property type="match status" value="1"/>
</dbReference>
<evidence type="ECO:0000259" key="2">
    <source>
        <dbReference type="PROSITE" id="PS50887"/>
    </source>
</evidence>
<dbReference type="NCBIfam" id="TIGR00254">
    <property type="entry name" value="GGDEF"/>
    <property type="match status" value="1"/>
</dbReference>
<dbReference type="EMBL" id="CP021983">
    <property type="protein sequence ID" value="ASC70197.1"/>
    <property type="molecule type" value="Genomic_DNA"/>
</dbReference>
<dbReference type="PANTHER" id="PTHR33121:SF70">
    <property type="entry name" value="SIGNALING PROTEIN YKOW"/>
    <property type="match status" value="1"/>
</dbReference>
<dbReference type="CDD" id="cd01948">
    <property type="entry name" value="EAL"/>
    <property type="match status" value="1"/>
</dbReference>
<dbReference type="AlphaFoldDB" id="A0A1Z3HJA7"/>
<dbReference type="InterPro" id="IPR035919">
    <property type="entry name" value="EAL_sf"/>
</dbReference>
<sequence>MQCLAQRLATCVRPNDFVARFGGDEFVILLNNLSSAAGVGQIARRIQTQLLQPLTLDGYDISVSASIGIVPVNATYCHPEDLLRDADTAMYEAKARGRSCEVIFDQSMHRRSMTVLQLEADLRRAIERQEFCLYYQPIYCLANGRCQGMEALVRWHHPERGLVSPSDFIPLAEETGLIVPIGEWVLQTACAQAKVWYDAGQELSMSVNLSARQLQDPQLPDRIARVLRQAGLPAHLLQLEVTESFAMADVHLTSQLLQQLRAMGMQIAIDDFGTSYSSLGYLRRFPVSVLKIDKSFVQDVGVSQDAGVIISAIIAMAHILDIKVIAEGVETERQLAFLRNQECDSIQGFLMGCPLPANQVEQCLECMESWAIAADAAVA</sequence>
<dbReference type="SUPFAM" id="SSF55073">
    <property type="entry name" value="Nucleotide cyclase"/>
    <property type="match status" value="1"/>
</dbReference>
<reference evidence="3 4" key="1">
    <citation type="journal article" date="2016" name="Biochim. Biophys. Acta">
        <title>Characterization of red-shifted phycobilisomes isolated from the chlorophyll f-containing cyanobacterium Halomicronema hongdechloris.</title>
        <authorList>
            <person name="Li Y."/>
            <person name="Lin Y."/>
            <person name="Garvey C.J."/>
            <person name="Birch D."/>
            <person name="Corkery R.W."/>
            <person name="Loughlin P.C."/>
            <person name="Scheer H."/>
            <person name="Willows R.D."/>
            <person name="Chen M."/>
        </authorList>
    </citation>
    <scope>NUCLEOTIDE SEQUENCE [LARGE SCALE GENOMIC DNA]</scope>
    <source>
        <strain evidence="3 4">C2206</strain>
    </source>
</reference>
<dbReference type="SUPFAM" id="SSF141868">
    <property type="entry name" value="EAL domain-like"/>
    <property type="match status" value="1"/>
</dbReference>
<accession>A0A1Z3HJA7</accession>
<dbReference type="InterPro" id="IPR050706">
    <property type="entry name" value="Cyclic-di-GMP_PDE-like"/>
</dbReference>
<dbReference type="Gene3D" id="3.30.70.270">
    <property type="match status" value="1"/>
</dbReference>
<dbReference type="SMART" id="SM00052">
    <property type="entry name" value="EAL"/>
    <property type="match status" value="1"/>
</dbReference>
<dbReference type="Proteomes" id="UP000191901">
    <property type="component" value="Chromosome"/>
</dbReference>
<dbReference type="CDD" id="cd01949">
    <property type="entry name" value="GGDEF"/>
    <property type="match status" value="1"/>
</dbReference>
<gene>
    <name evidence="3" type="ORF">XM38_011270</name>
</gene>
<dbReference type="SMART" id="SM00267">
    <property type="entry name" value="GGDEF"/>
    <property type="match status" value="1"/>
</dbReference>
<dbReference type="Pfam" id="PF00563">
    <property type="entry name" value="EAL"/>
    <property type="match status" value="1"/>
</dbReference>
<dbReference type="PROSITE" id="PS50883">
    <property type="entry name" value="EAL"/>
    <property type="match status" value="1"/>
</dbReference>
<name>A0A1Z3HJA7_9CYAN</name>
<feature type="domain" description="GGDEF" evidence="2">
    <location>
        <begin position="1"/>
        <end position="106"/>
    </location>
</feature>
<dbReference type="Gene3D" id="3.20.20.450">
    <property type="entry name" value="EAL domain"/>
    <property type="match status" value="1"/>
</dbReference>
<organism evidence="3 4">
    <name type="scientific">Halomicronema hongdechloris C2206</name>
    <dbReference type="NCBI Taxonomy" id="1641165"/>
    <lineage>
        <taxon>Bacteria</taxon>
        <taxon>Bacillati</taxon>
        <taxon>Cyanobacteriota</taxon>
        <taxon>Cyanophyceae</taxon>
        <taxon>Nodosilineales</taxon>
        <taxon>Nodosilineaceae</taxon>
        <taxon>Halomicronema</taxon>
    </lineage>
</organism>
<dbReference type="PANTHER" id="PTHR33121">
    <property type="entry name" value="CYCLIC DI-GMP PHOSPHODIESTERASE PDEF"/>
    <property type="match status" value="1"/>
</dbReference>